<keyword evidence="2" id="KW-0479">Metal-binding</keyword>
<keyword evidence="2" id="KW-0560">Oxidoreductase</keyword>
<dbReference type="CDD" id="cd11029">
    <property type="entry name" value="CYP107-like"/>
    <property type="match status" value="1"/>
</dbReference>
<dbReference type="Proteomes" id="UP001500893">
    <property type="component" value="Unassembled WGS sequence"/>
</dbReference>
<dbReference type="InterPro" id="IPR017972">
    <property type="entry name" value="Cyt_P450_CS"/>
</dbReference>
<reference evidence="4" key="1">
    <citation type="journal article" date="2019" name="Int. J. Syst. Evol. Microbiol.">
        <title>The Global Catalogue of Microorganisms (GCM) 10K type strain sequencing project: providing services to taxonomists for standard genome sequencing and annotation.</title>
        <authorList>
            <consortium name="The Broad Institute Genomics Platform"/>
            <consortium name="The Broad Institute Genome Sequencing Center for Infectious Disease"/>
            <person name="Wu L."/>
            <person name="Ma J."/>
        </authorList>
    </citation>
    <scope>NUCLEOTIDE SEQUENCE [LARGE SCALE GENOMIC DNA]</scope>
    <source>
        <strain evidence="4">JCM 11574</strain>
    </source>
</reference>
<evidence type="ECO:0000256" key="2">
    <source>
        <dbReference type="RuleBase" id="RU000461"/>
    </source>
</evidence>
<keyword evidence="2" id="KW-0408">Iron</keyword>
<dbReference type="InterPro" id="IPR001128">
    <property type="entry name" value="Cyt_P450"/>
</dbReference>
<comment type="similarity">
    <text evidence="1 2">Belongs to the cytochrome P450 family.</text>
</comment>
<name>A0ABP6MW88_9ACTN</name>
<keyword evidence="2" id="KW-0349">Heme</keyword>
<evidence type="ECO:0000313" key="3">
    <source>
        <dbReference type="EMBL" id="GAA3128292.1"/>
    </source>
</evidence>
<evidence type="ECO:0000313" key="4">
    <source>
        <dbReference type="Proteomes" id="UP001500893"/>
    </source>
</evidence>
<dbReference type="InterPro" id="IPR002397">
    <property type="entry name" value="Cyt_P450_B"/>
</dbReference>
<dbReference type="Gene3D" id="1.10.630.10">
    <property type="entry name" value="Cytochrome P450"/>
    <property type="match status" value="1"/>
</dbReference>
<dbReference type="EMBL" id="BAAAVM010000013">
    <property type="protein sequence ID" value="GAA3128292.1"/>
    <property type="molecule type" value="Genomic_DNA"/>
</dbReference>
<dbReference type="InterPro" id="IPR036396">
    <property type="entry name" value="Cyt_P450_sf"/>
</dbReference>
<dbReference type="SUPFAM" id="SSF48264">
    <property type="entry name" value="Cytochrome P450"/>
    <property type="match status" value="1"/>
</dbReference>
<keyword evidence="2" id="KW-0503">Monooxygenase</keyword>
<gene>
    <name evidence="3" type="ORF">GCM10010521_13360</name>
</gene>
<dbReference type="PROSITE" id="PS00086">
    <property type="entry name" value="CYTOCHROME_P450"/>
    <property type="match status" value="1"/>
</dbReference>
<dbReference type="Pfam" id="PF00067">
    <property type="entry name" value="p450"/>
    <property type="match status" value="1"/>
</dbReference>
<organism evidence="3 4">
    <name type="scientific">Streptomyces rameus</name>
    <dbReference type="NCBI Taxonomy" id="68261"/>
    <lineage>
        <taxon>Bacteria</taxon>
        <taxon>Bacillati</taxon>
        <taxon>Actinomycetota</taxon>
        <taxon>Actinomycetes</taxon>
        <taxon>Kitasatosporales</taxon>
        <taxon>Streptomycetaceae</taxon>
        <taxon>Streptomyces</taxon>
    </lineage>
</organism>
<protein>
    <submittedName>
        <fullName evidence="3">Cytochrome P450</fullName>
    </submittedName>
</protein>
<accession>A0ABP6MW88</accession>
<dbReference type="PRINTS" id="PR00359">
    <property type="entry name" value="BP450"/>
</dbReference>
<dbReference type="PRINTS" id="PR00385">
    <property type="entry name" value="P450"/>
</dbReference>
<comment type="caution">
    <text evidence="3">The sequence shown here is derived from an EMBL/GenBank/DDBJ whole genome shotgun (WGS) entry which is preliminary data.</text>
</comment>
<sequence length="394" mass="43309">MQRVIDLTESADLLRRDPHPVYARLRDQGPVHRVRLATPGGEWETWLVVGYAEARAALADHRLAKDIAKAGGVPMDEQLIGKYLLVADPPQHTRLRGLVARAFTMRRVEQLRPRIRQITGGLLDGMLPHGRADLIDSLAYPLPITVICELLGVPEMDRAEFREISTEVVAPTDADTEYAAIVRLAEYLTGLIEDKRRAGPTDDLLSDLIRTTDEDGDRLSARELRGMAFLLLVAGHETTVNLIGNGVLALLTHPDQLAALRADMTLLGAAVEETLRWEGPVENATYRYAAEPLEIAGTDIAQGDDVLIGLTAAQRDGARYADPDRFDIRRDTRGHLAFGHGIHYCLGAPLARLEARIAIGTLLERAPGLALDGEPGEWLPGVLMRGVRSLPVRW</sequence>
<proteinExistence type="inferred from homology"/>
<evidence type="ECO:0000256" key="1">
    <source>
        <dbReference type="ARBA" id="ARBA00010617"/>
    </source>
</evidence>
<keyword evidence="4" id="KW-1185">Reference proteome</keyword>
<dbReference type="PANTHER" id="PTHR46696">
    <property type="entry name" value="P450, PUTATIVE (EUROFUNG)-RELATED"/>
    <property type="match status" value="1"/>
</dbReference>
<dbReference type="PANTHER" id="PTHR46696:SF1">
    <property type="entry name" value="CYTOCHROME P450 YJIB-RELATED"/>
    <property type="match status" value="1"/>
</dbReference>
<dbReference type="RefSeq" id="WP_345047933.1">
    <property type="nucleotide sequence ID" value="NZ_BAAAVM010000013.1"/>
</dbReference>